<protein>
    <submittedName>
        <fullName evidence="1">Uncharacterized protein</fullName>
    </submittedName>
</protein>
<proteinExistence type="predicted"/>
<sequence>MKKRNFDISLRKGYMQNEIDYSLNFYRYDSLNDKGMGIS</sequence>
<organism evidence="1 2">
    <name type="scientific">Candidatus Desulfosporosinus infrequens</name>
    <dbReference type="NCBI Taxonomy" id="2043169"/>
    <lineage>
        <taxon>Bacteria</taxon>
        <taxon>Bacillati</taxon>
        <taxon>Bacillota</taxon>
        <taxon>Clostridia</taxon>
        <taxon>Eubacteriales</taxon>
        <taxon>Desulfitobacteriaceae</taxon>
        <taxon>Desulfosporosinus</taxon>
    </lineage>
</organism>
<name>A0A2U3LJ13_9FIRM</name>
<accession>A0A2U3LJ13</accession>
<evidence type="ECO:0000313" key="2">
    <source>
        <dbReference type="Proteomes" id="UP000238916"/>
    </source>
</evidence>
<gene>
    <name evidence="1" type="ORF">SBF1_5380002</name>
</gene>
<reference evidence="2" key="1">
    <citation type="submission" date="2018-02" db="EMBL/GenBank/DDBJ databases">
        <authorList>
            <person name="Hausmann B."/>
        </authorList>
    </citation>
    <scope>NUCLEOTIDE SEQUENCE [LARGE SCALE GENOMIC DNA]</scope>
    <source>
        <strain evidence="2">Peat soil MAG SbF1</strain>
    </source>
</reference>
<evidence type="ECO:0000313" key="1">
    <source>
        <dbReference type="EMBL" id="SPF51844.1"/>
    </source>
</evidence>
<dbReference type="AlphaFoldDB" id="A0A2U3LJ13"/>
<dbReference type="Proteomes" id="UP000238916">
    <property type="component" value="Unassembled WGS sequence"/>
</dbReference>
<dbReference type="EMBL" id="OMOF01000488">
    <property type="protein sequence ID" value="SPF51844.1"/>
    <property type="molecule type" value="Genomic_DNA"/>
</dbReference>